<accession>C7N2P2</accession>
<dbReference type="eggNOG" id="ENOG5032ZKQ">
    <property type="taxonomic scope" value="Bacteria"/>
</dbReference>
<name>C7N2P2_SLAHD</name>
<dbReference type="InterPro" id="IPR021778">
    <property type="entry name" value="Se/S_carrier-like"/>
</dbReference>
<dbReference type="Pfam" id="PF11823">
    <property type="entry name" value="Se_S_carrier"/>
    <property type="match status" value="1"/>
</dbReference>
<sequence>MRAKTPKAVVTFATTSDAMAMEAAARTHGIPGRLIPVPSEIDAGCGLSWSAEASEREELLAAIAQHNIAHQGIYEVSMY</sequence>
<organism evidence="2 3">
    <name type="scientific">Slackia heliotrinireducens (strain ATCC 29202 / DSM 20476 / NCTC 11029 / RHS 1)</name>
    <name type="common">Peptococcus heliotrinreducens</name>
    <dbReference type="NCBI Taxonomy" id="471855"/>
    <lineage>
        <taxon>Bacteria</taxon>
        <taxon>Bacillati</taxon>
        <taxon>Actinomycetota</taxon>
        <taxon>Coriobacteriia</taxon>
        <taxon>Eggerthellales</taxon>
        <taxon>Eggerthellaceae</taxon>
        <taxon>Slackia</taxon>
    </lineage>
</organism>
<gene>
    <name evidence="2" type="ordered locus">Shel_25430</name>
</gene>
<keyword evidence="3" id="KW-1185">Reference proteome</keyword>
<dbReference type="HOGENOM" id="CLU_167443_0_0_11"/>
<dbReference type="STRING" id="471855.Shel_25430"/>
<evidence type="ECO:0000259" key="1">
    <source>
        <dbReference type="Pfam" id="PF11823"/>
    </source>
</evidence>
<dbReference type="Proteomes" id="UP000002026">
    <property type="component" value="Chromosome"/>
</dbReference>
<feature type="domain" description="Putative Se/S carrier protein-like" evidence="1">
    <location>
        <begin position="8"/>
        <end position="75"/>
    </location>
</feature>
<protein>
    <recommendedName>
        <fullName evidence="1">Putative Se/S carrier protein-like domain-containing protein</fullName>
    </recommendedName>
</protein>
<dbReference type="RefSeq" id="WP_012799648.1">
    <property type="nucleotide sequence ID" value="NC_013165.1"/>
</dbReference>
<reference evidence="2 3" key="1">
    <citation type="journal article" date="2009" name="Stand. Genomic Sci.">
        <title>Complete genome sequence of Slackia heliotrinireducens type strain (RHS 1).</title>
        <authorList>
            <person name="Pukall R."/>
            <person name="Lapidus A."/>
            <person name="Nolan M."/>
            <person name="Copeland A."/>
            <person name="Glavina Del Rio T."/>
            <person name="Lucas S."/>
            <person name="Chen F."/>
            <person name="Tice H."/>
            <person name="Cheng J.F."/>
            <person name="Chertkov O."/>
            <person name="Bruce D."/>
            <person name="Goodwin L."/>
            <person name="Kuske C."/>
            <person name="Brettin T."/>
            <person name="Detter J.C."/>
            <person name="Han C."/>
            <person name="Pitluck S."/>
            <person name="Pati A."/>
            <person name="Mavrommatis K."/>
            <person name="Ivanova N."/>
            <person name="Ovchinnikova G."/>
            <person name="Chen A."/>
            <person name="Palaniappan K."/>
            <person name="Schneider S."/>
            <person name="Rohde M."/>
            <person name="Chain P."/>
            <person name="D'haeseleer P."/>
            <person name="Goker M."/>
            <person name="Bristow J."/>
            <person name="Eisen J.A."/>
            <person name="Markowitz V."/>
            <person name="Kyrpides N.C."/>
            <person name="Klenk H.P."/>
            <person name="Hugenholtz P."/>
        </authorList>
    </citation>
    <scope>NUCLEOTIDE SEQUENCE [LARGE SCALE GENOMIC DNA]</scope>
    <source>
        <strain evidence="3">ATCC 29202 / DSM 20476 / NCTC 11029 / RHS 1</strain>
    </source>
</reference>
<dbReference type="EMBL" id="CP001684">
    <property type="protein sequence ID" value="ACV23550.1"/>
    <property type="molecule type" value="Genomic_DNA"/>
</dbReference>
<evidence type="ECO:0000313" key="3">
    <source>
        <dbReference type="Proteomes" id="UP000002026"/>
    </source>
</evidence>
<evidence type="ECO:0000313" key="2">
    <source>
        <dbReference type="EMBL" id="ACV23550.1"/>
    </source>
</evidence>
<dbReference type="AlphaFoldDB" id="C7N2P2"/>
<dbReference type="KEGG" id="shi:Shel_25430"/>
<proteinExistence type="predicted"/>